<evidence type="ECO:0000313" key="3">
    <source>
        <dbReference type="Proteomes" id="UP001066276"/>
    </source>
</evidence>
<keyword evidence="1" id="KW-0732">Signal</keyword>
<feature type="signal peptide" evidence="1">
    <location>
        <begin position="1"/>
        <end position="18"/>
    </location>
</feature>
<reference evidence="2" key="1">
    <citation type="journal article" date="2022" name="bioRxiv">
        <title>Sequencing and chromosome-scale assembly of the giantPleurodeles waltlgenome.</title>
        <authorList>
            <person name="Brown T."/>
            <person name="Elewa A."/>
            <person name="Iarovenko S."/>
            <person name="Subramanian E."/>
            <person name="Araus A.J."/>
            <person name="Petzold A."/>
            <person name="Susuki M."/>
            <person name="Suzuki K.-i.T."/>
            <person name="Hayashi T."/>
            <person name="Toyoda A."/>
            <person name="Oliveira C."/>
            <person name="Osipova E."/>
            <person name="Leigh N.D."/>
            <person name="Simon A."/>
            <person name="Yun M.H."/>
        </authorList>
    </citation>
    <scope>NUCLEOTIDE SEQUENCE</scope>
    <source>
        <strain evidence="2">20211129_DDA</strain>
        <tissue evidence="2">Liver</tissue>
    </source>
</reference>
<evidence type="ECO:0000313" key="2">
    <source>
        <dbReference type="EMBL" id="KAJ1181735.1"/>
    </source>
</evidence>
<comment type="caution">
    <text evidence="2">The sequence shown here is derived from an EMBL/GenBank/DDBJ whole genome shotgun (WGS) entry which is preliminary data.</text>
</comment>
<protein>
    <recommendedName>
        <fullName evidence="4">Secreted protein</fullName>
    </recommendedName>
</protein>
<dbReference type="AlphaFoldDB" id="A0AAV7TYA1"/>
<organism evidence="2 3">
    <name type="scientific">Pleurodeles waltl</name>
    <name type="common">Iberian ribbed newt</name>
    <dbReference type="NCBI Taxonomy" id="8319"/>
    <lineage>
        <taxon>Eukaryota</taxon>
        <taxon>Metazoa</taxon>
        <taxon>Chordata</taxon>
        <taxon>Craniata</taxon>
        <taxon>Vertebrata</taxon>
        <taxon>Euteleostomi</taxon>
        <taxon>Amphibia</taxon>
        <taxon>Batrachia</taxon>
        <taxon>Caudata</taxon>
        <taxon>Salamandroidea</taxon>
        <taxon>Salamandridae</taxon>
        <taxon>Pleurodelinae</taxon>
        <taxon>Pleurodeles</taxon>
    </lineage>
</organism>
<keyword evidence="3" id="KW-1185">Reference proteome</keyword>
<sequence length="83" mass="9397">MLFSRFLVSCLRIGGTEGRWTAGRHCVSCKEQLWLLSNHSPEGTRRNASSFCKTHSHEEVQARFVRRTLHSAYFLFGGLLGVA</sequence>
<dbReference type="Proteomes" id="UP001066276">
    <property type="component" value="Chromosome 3_2"/>
</dbReference>
<feature type="chain" id="PRO_5043361542" description="Secreted protein" evidence="1">
    <location>
        <begin position="19"/>
        <end position="83"/>
    </location>
</feature>
<evidence type="ECO:0008006" key="4">
    <source>
        <dbReference type="Google" id="ProtNLM"/>
    </source>
</evidence>
<dbReference type="EMBL" id="JANPWB010000006">
    <property type="protein sequence ID" value="KAJ1181735.1"/>
    <property type="molecule type" value="Genomic_DNA"/>
</dbReference>
<proteinExistence type="predicted"/>
<accession>A0AAV7TYA1</accession>
<name>A0AAV7TYA1_PLEWA</name>
<evidence type="ECO:0000256" key="1">
    <source>
        <dbReference type="SAM" id="SignalP"/>
    </source>
</evidence>
<gene>
    <name evidence="2" type="ORF">NDU88_006935</name>
</gene>